<dbReference type="EMBL" id="CM031828">
    <property type="protein sequence ID" value="KAG6717831.1"/>
    <property type="molecule type" value="Genomic_DNA"/>
</dbReference>
<accession>A0A922JRF1</accession>
<name>A0A922JRF1_CARIL</name>
<dbReference type="FunFam" id="1.10.472.10:FF:000060">
    <property type="entry name" value="D6-type cyclin"/>
    <property type="match status" value="1"/>
</dbReference>
<comment type="similarity">
    <text evidence="1">Belongs to the cyclin family. Cyclin D subfamily.</text>
</comment>
<keyword evidence="4" id="KW-0131">Cell cycle</keyword>
<dbReference type="AlphaFoldDB" id="A0A922JRF1"/>
<feature type="domain" description="Cyclin-like" evidence="6">
    <location>
        <begin position="55"/>
        <end position="139"/>
    </location>
</feature>
<evidence type="ECO:0000259" key="6">
    <source>
        <dbReference type="SMART" id="SM00385"/>
    </source>
</evidence>
<dbReference type="FunFam" id="1.10.472.10:FF:000040">
    <property type="entry name" value="D6-type cyclin"/>
    <property type="match status" value="1"/>
</dbReference>
<evidence type="ECO:0000256" key="4">
    <source>
        <dbReference type="ARBA" id="ARBA00023306"/>
    </source>
</evidence>
<dbReference type="PANTHER" id="PTHR10177">
    <property type="entry name" value="CYCLINS"/>
    <property type="match status" value="1"/>
</dbReference>
<dbReference type="GO" id="GO:0051301">
    <property type="term" value="P:cell division"/>
    <property type="evidence" value="ECO:0007669"/>
    <property type="project" value="UniProtKB-KW"/>
</dbReference>
<gene>
    <name evidence="8" type="ORF">I3842_04G119200</name>
</gene>
<organism evidence="8 9">
    <name type="scientific">Carya illinoinensis</name>
    <name type="common">Pecan</name>
    <dbReference type="NCBI Taxonomy" id="32201"/>
    <lineage>
        <taxon>Eukaryota</taxon>
        <taxon>Viridiplantae</taxon>
        <taxon>Streptophyta</taxon>
        <taxon>Embryophyta</taxon>
        <taxon>Tracheophyta</taxon>
        <taxon>Spermatophyta</taxon>
        <taxon>Magnoliopsida</taxon>
        <taxon>eudicotyledons</taxon>
        <taxon>Gunneridae</taxon>
        <taxon>Pentapetalae</taxon>
        <taxon>rosids</taxon>
        <taxon>fabids</taxon>
        <taxon>Fagales</taxon>
        <taxon>Juglandaceae</taxon>
        <taxon>Carya</taxon>
    </lineage>
</organism>
<dbReference type="Proteomes" id="UP000811246">
    <property type="component" value="Chromosome 4"/>
</dbReference>
<evidence type="ECO:0000256" key="3">
    <source>
        <dbReference type="ARBA" id="ARBA00023127"/>
    </source>
</evidence>
<evidence type="ECO:0000259" key="7">
    <source>
        <dbReference type="SMART" id="SM01332"/>
    </source>
</evidence>
<evidence type="ECO:0000256" key="1">
    <source>
        <dbReference type="ARBA" id="ARBA00009065"/>
    </source>
</evidence>
<keyword evidence="2" id="KW-0132">Cell division</keyword>
<comment type="caution">
    <text evidence="8">The sequence shown here is derived from an EMBL/GenBank/DDBJ whole genome shotgun (WGS) entry which is preliminary data.</text>
</comment>
<dbReference type="CDD" id="cd20544">
    <property type="entry name" value="CYCLIN_AtCycD-like_rpt2"/>
    <property type="match status" value="1"/>
</dbReference>
<evidence type="ECO:0008006" key="10">
    <source>
        <dbReference type="Google" id="ProtNLM"/>
    </source>
</evidence>
<keyword evidence="3 5" id="KW-0195">Cyclin</keyword>
<proteinExistence type="inferred from homology"/>
<evidence type="ECO:0000313" key="9">
    <source>
        <dbReference type="Proteomes" id="UP000811246"/>
    </source>
</evidence>
<dbReference type="InterPro" id="IPR039361">
    <property type="entry name" value="Cyclin"/>
</dbReference>
<dbReference type="InterPro" id="IPR013763">
    <property type="entry name" value="Cyclin-like_dom"/>
</dbReference>
<evidence type="ECO:0000313" key="8">
    <source>
        <dbReference type="EMBL" id="KAG6717831.1"/>
    </source>
</evidence>
<dbReference type="InterPro" id="IPR006671">
    <property type="entry name" value="Cyclin_N"/>
</dbReference>
<protein>
    <recommendedName>
        <fullName evidence="10">B-like cyclin</fullName>
    </recommendedName>
</protein>
<evidence type="ECO:0000256" key="5">
    <source>
        <dbReference type="RuleBase" id="RU000383"/>
    </source>
</evidence>
<feature type="domain" description="Cyclin-like" evidence="6">
    <location>
        <begin position="152"/>
        <end position="241"/>
    </location>
</feature>
<dbReference type="Pfam" id="PF00134">
    <property type="entry name" value="Cyclin_N"/>
    <property type="match status" value="1"/>
</dbReference>
<feature type="domain" description="Cyclin C-terminal" evidence="7">
    <location>
        <begin position="148"/>
        <end position="282"/>
    </location>
</feature>
<evidence type="ECO:0000256" key="2">
    <source>
        <dbReference type="ARBA" id="ARBA00022618"/>
    </source>
</evidence>
<dbReference type="SMART" id="SM00385">
    <property type="entry name" value="CYCLIN"/>
    <property type="match status" value="2"/>
</dbReference>
<dbReference type="InterPro" id="IPR004367">
    <property type="entry name" value="Cyclin_C-dom"/>
</dbReference>
<reference evidence="8" key="1">
    <citation type="submission" date="2021-01" db="EMBL/GenBank/DDBJ databases">
        <authorList>
            <person name="Lovell J.T."/>
            <person name="Bentley N."/>
            <person name="Bhattarai G."/>
            <person name="Jenkins J.W."/>
            <person name="Sreedasyam A."/>
            <person name="Alarcon Y."/>
            <person name="Bock C."/>
            <person name="Boston L."/>
            <person name="Carlson J."/>
            <person name="Cervantes K."/>
            <person name="Clermont K."/>
            <person name="Krom N."/>
            <person name="Kubenka K."/>
            <person name="Mamidi S."/>
            <person name="Mattison C."/>
            <person name="Monteros M."/>
            <person name="Pisani C."/>
            <person name="Plott C."/>
            <person name="Rajasekar S."/>
            <person name="Rhein H.S."/>
            <person name="Rohla C."/>
            <person name="Song M."/>
            <person name="Hilaire R.S."/>
            <person name="Shu S."/>
            <person name="Wells L."/>
            <person name="Wang X."/>
            <person name="Webber J."/>
            <person name="Heerema R.J."/>
            <person name="Klein P."/>
            <person name="Conner P."/>
            <person name="Grauke L."/>
            <person name="Grimwood J."/>
            <person name="Schmutz J."/>
            <person name="Randall J.J."/>
        </authorList>
    </citation>
    <scope>NUCLEOTIDE SEQUENCE</scope>
    <source>
        <tissue evidence="8">Leaf</tissue>
    </source>
</reference>
<dbReference type="SMART" id="SM01332">
    <property type="entry name" value="Cyclin_C"/>
    <property type="match status" value="1"/>
</dbReference>
<sequence length="324" mass="37121">MEFNLENPLTNFHEPNSDTIASLFLIECDHMPLENYFQSLQPNGFDISVRHEIISEILKFCCRFDPLLSYLAVNYLDRFLSSQGMLQPKPWIPSLLAISCISLAAKMMKAEVSLVDFQGDGGFIFDPQTIERMEILILGALKWRMRSITPFSFISYYMSLFQLQDPPLWQSLKARATEIIIKSQNDIKLLEFKPSIIAASALLYAAHELLPLQYPFFRKAIFCCSYVNKENLLQCYNAMQDIVMDGYVSVFDQASSSITPVSVLKQQFSSSEYGETDGTTPTTTIRSAEMRDVKRRKIINYCDNLTIQVNFSDSTMLRKARFQS</sequence>
<dbReference type="Pfam" id="PF02984">
    <property type="entry name" value="Cyclin_C"/>
    <property type="match status" value="1"/>
</dbReference>